<evidence type="ECO:0000313" key="1">
    <source>
        <dbReference type="EMBL" id="GAA5027820.1"/>
    </source>
</evidence>
<reference evidence="2" key="1">
    <citation type="journal article" date="2019" name="Int. J. Syst. Evol. Microbiol.">
        <title>The Global Catalogue of Microorganisms (GCM) 10K type strain sequencing project: providing services to taxonomists for standard genome sequencing and annotation.</title>
        <authorList>
            <consortium name="The Broad Institute Genomics Platform"/>
            <consortium name="The Broad Institute Genome Sequencing Center for Infectious Disease"/>
            <person name="Wu L."/>
            <person name="Ma J."/>
        </authorList>
    </citation>
    <scope>NUCLEOTIDE SEQUENCE [LARGE SCALE GENOMIC DNA]</scope>
    <source>
        <strain evidence="2">JCM 18409</strain>
    </source>
</reference>
<gene>
    <name evidence="1" type="ORF">GCM10023335_64960</name>
</gene>
<protein>
    <submittedName>
        <fullName evidence="1">Uncharacterized protein</fullName>
    </submittedName>
</protein>
<name>A0ABP9JD24_9ACTN</name>
<sequence length="102" mass="11522">MYDATLPGHPVEFVRCPLCRQEPVPRQAYSYQDRRRWQKVLTEGDAEAINAYLVRDRAVFKHGPYDGAQCPAQILPGPALFRLAGVDARIKANELMKLLGLL</sequence>
<proteinExistence type="predicted"/>
<dbReference type="Proteomes" id="UP001501759">
    <property type="component" value="Unassembled WGS sequence"/>
</dbReference>
<keyword evidence="2" id="KW-1185">Reference proteome</keyword>
<organism evidence="1 2">
    <name type="scientific">Streptomyces siamensis</name>
    <dbReference type="NCBI Taxonomy" id="1274986"/>
    <lineage>
        <taxon>Bacteria</taxon>
        <taxon>Bacillati</taxon>
        <taxon>Actinomycetota</taxon>
        <taxon>Actinomycetes</taxon>
        <taxon>Kitasatosporales</taxon>
        <taxon>Streptomycetaceae</taxon>
        <taxon>Streptomyces</taxon>
    </lineage>
</organism>
<evidence type="ECO:0000313" key="2">
    <source>
        <dbReference type="Proteomes" id="UP001501759"/>
    </source>
</evidence>
<comment type="caution">
    <text evidence="1">The sequence shown here is derived from an EMBL/GenBank/DDBJ whole genome shotgun (WGS) entry which is preliminary data.</text>
</comment>
<dbReference type="EMBL" id="BAABKB010000030">
    <property type="protein sequence ID" value="GAA5027820.1"/>
    <property type="molecule type" value="Genomic_DNA"/>
</dbReference>
<accession>A0ABP9JD24</accession>
<dbReference type="RefSeq" id="WP_345656316.1">
    <property type="nucleotide sequence ID" value="NZ_BAABKB010000030.1"/>
</dbReference>